<dbReference type="KEGG" id="dmp:FAK_07070"/>
<protein>
    <submittedName>
        <fullName evidence="1">Uncharacterized protein</fullName>
    </submittedName>
</protein>
<reference evidence="2" key="1">
    <citation type="journal article" date="2023" name="Arch. Microbiol.">
        <title>Desulfoferula mesophilus gen. nov. sp. nov., a mesophilic sulfate-reducing bacterium isolated from a brackish lake sediment.</title>
        <authorList>
            <person name="Watanabe T."/>
            <person name="Yabe T."/>
            <person name="Tsuji J.M."/>
            <person name="Fukui M."/>
        </authorList>
    </citation>
    <scope>NUCLEOTIDE SEQUENCE [LARGE SCALE GENOMIC DNA]</scope>
    <source>
        <strain evidence="2">12FAK</strain>
    </source>
</reference>
<evidence type="ECO:0000313" key="2">
    <source>
        <dbReference type="Proteomes" id="UP001366166"/>
    </source>
</evidence>
<dbReference type="EMBL" id="AP028679">
    <property type="protein sequence ID" value="BEQ13641.1"/>
    <property type="molecule type" value="Genomic_DNA"/>
</dbReference>
<organism evidence="1 2">
    <name type="scientific">Desulfoferula mesophila</name>
    <dbReference type="NCBI Taxonomy" id="3058419"/>
    <lineage>
        <taxon>Bacteria</taxon>
        <taxon>Pseudomonadati</taxon>
        <taxon>Thermodesulfobacteriota</taxon>
        <taxon>Desulfarculia</taxon>
        <taxon>Desulfarculales</taxon>
        <taxon>Desulfarculaceae</taxon>
        <taxon>Desulfoferula</taxon>
    </lineage>
</organism>
<evidence type="ECO:0000313" key="1">
    <source>
        <dbReference type="EMBL" id="BEQ13641.1"/>
    </source>
</evidence>
<keyword evidence="2" id="KW-1185">Reference proteome</keyword>
<accession>A0AAU9ESS7</accession>
<gene>
    <name evidence="1" type="ORF">FAK_07070</name>
</gene>
<dbReference type="Proteomes" id="UP001366166">
    <property type="component" value="Chromosome"/>
</dbReference>
<sequence>MINAFIYRELAPPPAEALVSRSRCDELRGRIDKVKLLRGVRGLGFRRASAGEVLKDAGIITYSNRRYINHSAFFFRINGHAYAVNAQLDSTALVEVVGIRAFLKEYEKSLSQYQHWRLI</sequence>
<proteinExistence type="predicted"/>
<dbReference type="AlphaFoldDB" id="A0AAU9ESS7"/>
<name>A0AAU9ESS7_9BACT</name>